<dbReference type="PANTHER" id="PTHR47365:SF1">
    <property type="entry name" value="F-BOX_KELCH-REPEAT PROTEIN"/>
    <property type="match status" value="1"/>
</dbReference>
<dbReference type="InterPro" id="IPR006652">
    <property type="entry name" value="Kelch_1"/>
</dbReference>
<dbReference type="EMBL" id="QZWG01000015">
    <property type="protein sequence ID" value="RZB63484.1"/>
    <property type="molecule type" value="Genomic_DNA"/>
</dbReference>
<dbReference type="Gramene" id="XM_028347950.1">
    <property type="protein sequence ID" value="XP_028203751.1"/>
    <property type="gene ID" value="LOC114387744"/>
</dbReference>
<dbReference type="InterPro" id="IPR015915">
    <property type="entry name" value="Kelch-typ_b-propeller"/>
</dbReference>
<reference evidence="1 2" key="1">
    <citation type="submission" date="2018-09" db="EMBL/GenBank/DDBJ databases">
        <title>A high-quality reference genome of wild soybean provides a powerful tool to mine soybean genomes.</title>
        <authorList>
            <person name="Xie M."/>
            <person name="Chung C.Y.L."/>
            <person name="Li M.-W."/>
            <person name="Wong F.-L."/>
            <person name="Chan T.-F."/>
            <person name="Lam H.-M."/>
        </authorList>
    </citation>
    <scope>NUCLEOTIDE SEQUENCE [LARGE SCALE GENOMIC DNA]</scope>
    <source>
        <strain evidence="2">cv. W05</strain>
        <tissue evidence="1">Hypocotyl of etiolated seedlings</tissue>
    </source>
</reference>
<comment type="caution">
    <text evidence="1">The sequence shown here is derived from an EMBL/GenBank/DDBJ whole genome shotgun (WGS) entry which is preliminary data.</text>
</comment>
<dbReference type="Proteomes" id="UP000289340">
    <property type="component" value="Chromosome 15"/>
</dbReference>
<name>A0A445GQF6_GLYSO</name>
<proteinExistence type="predicted"/>
<dbReference type="SMART" id="SM00612">
    <property type="entry name" value="Kelch"/>
    <property type="match status" value="2"/>
</dbReference>
<sequence>MGSLPSPPRPTAPPSPENLLSNHVVVAVFCPREPAPGVSLPNSIELYYPSMNTWTYVGSIPGLSDHQILKGFAIVSLGDFIYIIGGQICHKEMVHVSDECADYVDQGIKVVATVLRYNIRTNQWFDCAPLGVARYDFACTVCENKIYVAGGKSTLACAGPVHGISSAEVYDPDHDRWTPLPNLRILRYKCIGVTWQGKVYIVGGFAEREDSDKTMASIVERSSAEVYDTQARKWDLIAGMWQLDVPPNQIVAVNGTLFSSGDCLNAWKGHIEAYDGKLWNEVDGSHKRNLSTLEDNYENWPQNDQRLYLTMAPIGTRLFFLAGYRIGGELPRTMSVVHMFDTSATRDAWRSFEPMELEGEKELCSHCCVVQLS</sequence>
<evidence type="ECO:0000313" key="2">
    <source>
        <dbReference type="Proteomes" id="UP000289340"/>
    </source>
</evidence>
<dbReference type="AlphaFoldDB" id="A0A445GQF6"/>
<dbReference type="Pfam" id="PF01344">
    <property type="entry name" value="Kelch_1"/>
    <property type="match status" value="2"/>
</dbReference>
<dbReference type="PANTHER" id="PTHR47365">
    <property type="entry name" value="PLANT PROTEIN, PUTATIVE-RELATED"/>
    <property type="match status" value="1"/>
</dbReference>
<evidence type="ECO:0000313" key="1">
    <source>
        <dbReference type="EMBL" id="RZB63484.1"/>
    </source>
</evidence>
<keyword evidence="2" id="KW-1185">Reference proteome</keyword>
<organism evidence="1 2">
    <name type="scientific">Glycine soja</name>
    <name type="common">Wild soybean</name>
    <dbReference type="NCBI Taxonomy" id="3848"/>
    <lineage>
        <taxon>Eukaryota</taxon>
        <taxon>Viridiplantae</taxon>
        <taxon>Streptophyta</taxon>
        <taxon>Embryophyta</taxon>
        <taxon>Tracheophyta</taxon>
        <taxon>Spermatophyta</taxon>
        <taxon>Magnoliopsida</taxon>
        <taxon>eudicotyledons</taxon>
        <taxon>Gunneridae</taxon>
        <taxon>Pentapetalae</taxon>
        <taxon>rosids</taxon>
        <taxon>fabids</taxon>
        <taxon>Fabales</taxon>
        <taxon>Fabaceae</taxon>
        <taxon>Papilionoideae</taxon>
        <taxon>50 kb inversion clade</taxon>
        <taxon>NPAAA clade</taxon>
        <taxon>indigoferoid/millettioid clade</taxon>
        <taxon>Phaseoleae</taxon>
        <taxon>Glycine</taxon>
        <taxon>Glycine subgen. Soja</taxon>
    </lineage>
</organism>
<gene>
    <name evidence="1" type="ORF">D0Y65_040193</name>
</gene>
<dbReference type="Gene3D" id="2.120.10.80">
    <property type="entry name" value="Kelch-type beta propeller"/>
    <property type="match status" value="1"/>
</dbReference>
<protein>
    <submittedName>
        <fullName evidence="1">Kelch-like protein 20 isoform A</fullName>
    </submittedName>
</protein>
<accession>A0A445GQF6</accession>
<dbReference type="SUPFAM" id="SSF117281">
    <property type="entry name" value="Kelch motif"/>
    <property type="match status" value="1"/>
</dbReference>